<dbReference type="GO" id="GO:0048471">
    <property type="term" value="C:perinuclear region of cytoplasm"/>
    <property type="evidence" value="ECO:0007669"/>
    <property type="project" value="UniProtKB-SubCell"/>
</dbReference>
<dbReference type="GO" id="GO:0098842">
    <property type="term" value="C:postsynaptic early endosome"/>
    <property type="evidence" value="ECO:0007669"/>
    <property type="project" value="TreeGrafter"/>
</dbReference>
<dbReference type="GO" id="GO:0097062">
    <property type="term" value="P:dendritic spine maintenance"/>
    <property type="evidence" value="ECO:0007669"/>
    <property type="project" value="TreeGrafter"/>
</dbReference>
<feature type="domain" description="AH" evidence="16">
    <location>
        <begin position="135"/>
        <end position="348"/>
    </location>
</feature>
<evidence type="ECO:0000313" key="18">
    <source>
        <dbReference type="Proteomes" id="UP000614601"/>
    </source>
</evidence>
<evidence type="ECO:0000256" key="2">
    <source>
        <dbReference type="ARBA" id="ARBA00004635"/>
    </source>
</evidence>
<dbReference type="GO" id="GO:0005886">
    <property type="term" value="C:plasma membrane"/>
    <property type="evidence" value="ECO:0007669"/>
    <property type="project" value="GOC"/>
</dbReference>
<dbReference type="InterPro" id="IPR030798">
    <property type="entry name" value="Arfaptin_fam"/>
</dbReference>
<organism evidence="17 18">
    <name type="scientific">Bursaphelenchus okinawaensis</name>
    <dbReference type="NCBI Taxonomy" id="465554"/>
    <lineage>
        <taxon>Eukaryota</taxon>
        <taxon>Metazoa</taxon>
        <taxon>Ecdysozoa</taxon>
        <taxon>Nematoda</taxon>
        <taxon>Chromadorea</taxon>
        <taxon>Rhabditida</taxon>
        <taxon>Tylenchina</taxon>
        <taxon>Tylenchomorpha</taxon>
        <taxon>Aphelenchoidea</taxon>
        <taxon>Aphelenchoididae</taxon>
        <taxon>Bursaphelenchus</taxon>
    </lineage>
</organism>
<dbReference type="InterPro" id="IPR027267">
    <property type="entry name" value="AH/BAR_dom_sf"/>
</dbReference>
<feature type="domain" description="PDZ" evidence="15">
    <location>
        <begin position="13"/>
        <end position="96"/>
    </location>
</feature>
<evidence type="ECO:0000313" key="17">
    <source>
        <dbReference type="EMBL" id="CAD5219788.1"/>
    </source>
</evidence>
<dbReference type="Pfam" id="PF06456">
    <property type="entry name" value="Arfaptin"/>
    <property type="match status" value="1"/>
</dbReference>
<feature type="compositionally biased region" description="Polar residues" evidence="14">
    <location>
        <begin position="358"/>
        <end position="372"/>
    </location>
</feature>
<keyword evidence="18" id="KW-1185">Reference proteome</keyword>
<dbReference type="AlphaFoldDB" id="A0A811KT81"/>
<accession>A0A811KT81</accession>
<comment type="subcellular location">
    <subcellularLocation>
        <location evidence="1">Cytoplasm</location>
        <location evidence="1">Perinuclear region</location>
    </subcellularLocation>
    <subcellularLocation>
        <location evidence="2">Membrane</location>
        <topology evidence="2">Lipid-anchor</topology>
    </subcellularLocation>
    <subcellularLocation>
        <location evidence="12">Synapse</location>
        <location evidence="12">Synaptosome</location>
    </subcellularLocation>
</comment>
<dbReference type="GO" id="GO:0019904">
    <property type="term" value="F:protein domain specific binding"/>
    <property type="evidence" value="ECO:0007669"/>
    <property type="project" value="InterPro"/>
</dbReference>
<dbReference type="SUPFAM" id="SSF50156">
    <property type="entry name" value="PDZ domain-like"/>
    <property type="match status" value="1"/>
</dbReference>
<dbReference type="PROSITE" id="PS50870">
    <property type="entry name" value="AH"/>
    <property type="match status" value="1"/>
</dbReference>
<evidence type="ECO:0000256" key="1">
    <source>
        <dbReference type="ARBA" id="ARBA00004556"/>
    </source>
</evidence>
<name>A0A811KT81_9BILA</name>
<evidence type="ECO:0000256" key="3">
    <source>
        <dbReference type="ARBA" id="ARBA00017975"/>
    </source>
</evidence>
<evidence type="ECO:0000256" key="4">
    <source>
        <dbReference type="ARBA" id="ARBA00022599"/>
    </source>
</evidence>
<evidence type="ECO:0000256" key="9">
    <source>
        <dbReference type="ARBA" id="ARBA00031097"/>
    </source>
</evidence>
<dbReference type="GO" id="GO:0005543">
    <property type="term" value="F:phospholipid binding"/>
    <property type="evidence" value="ECO:0007669"/>
    <property type="project" value="TreeGrafter"/>
</dbReference>
<dbReference type="SUPFAM" id="SSF103657">
    <property type="entry name" value="BAR/IMD domain-like"/>
    <property type="match status" value="1"/>
</dbReference>
<dbReference type="PROSITE" id="PS50106">
    <property type="entry name" value="PDZ"/>
    <property type="match status" value="1"/>
</dbReference>
<feature type="region of interest" description="Disordered" evidence="14">
    <location>
        <begin position="357"/>
        <end position="387"/>
    </location>
</feature>
<evidence type="ECO:0000256" key="13">
    <source>
        <dbReference type="ARBA" id="ARBA00093501"/>
    </source>
</evidence>
<keyword evidence="5" id="KW-0106">Calcium</keyword>
<dbReference type="GO" id="GO:0034315">
    <property type="term" value="P:regulation of Arp2/3 complex-mediated actin nucleation"/>
    <property type="evidence" value="ECO:0007669"/>
    <property type="project" value="TreeGrafter"/>
</dbReference>
<comment type="subunit">
    <text evidence="13">Monomer and homodimer. Interacts with CXADR. Interacts presynaptically with the glutamate receptors GRIA2, GRIA3, GRIK3, isoform 3 of GRIA4, isoform A of GRM4, GRM7 and GRM8; with NAPA and NAPB; and with BTG2. The interaction with NAPA and NAPB disrupts the interaction with GRIA2, conducting to the internalization of GRIA2. Interacts with PRKCA; with the amine transporters SLC6A2 and SLC6A3; with the channels ASIC1 and ASIC2; with the GTP-binding proteins ARF1 and ARF3; with the ephrin receptor tyrosine kinases EPHA7, EPHB1 and EPHB2; with ERBB2 and through its PDZ domain with the C-terminal tail of PRLHR. Interacts with UNC5A. Interacts (via AH domain) with NCS1/FREQ; in a calcium-dependent manner. Interacts with F-actin and associates with the ARP2/3 complex. Interacts (via PDZ domain) with ARF1 (activated); the interaction blocks Arp2/3 complex inhibition. Interacts with SORCS3.</text>
</comment>
<dbReference type="PANTHER" id="PTHR12141">
    <property type="entry name" value="ARFAPTIN-RELATED"/>
    <property type="match status" value="1"/>
</dbReference>
<dbReference type="GO" id="GO:0014069">
    <property type="term" value="C:postsynaptic density"/>
    <property type="evidence" value="ECO:0007669"/>
    <property type="project" value="TreeGrafter"/>
</dbReference>
<dbReference type="InterPro" id="IPR010504">
    <property type="entry name" value="AH_dom"/>
</dbReference>
<dbReference type="GO" id="GO:0003779">
    <property type="term" value="F:actin binding"/>
    <property type="evidence" value="ECO:0007669"/>
    <property type="project" value="UniProtKB-KW"/>
</dbReference>
<comment type="function">
    <text evidence="11">Probable adapter protein that bind to and organize the subcellular localization of a variety of membrane proteins containing some PDZ recognition sequence. Involved in the clustering of various receptors, possibly by acting at the receptor internalization level. Plays a role in synaptic plasticity by regulating the trafficking and internalization of AMPA receptors. May be regulated upon PRKCA activation. May regulate ASIC1/ASIC3 channel. Regulates actin polymerization by inhibiting the actin-nucleating activity of the Arp2/3 complex; the function is competitive with nucleation promoting factors and is linked to neuronal morphology regulation and AMPA receptor (AMPAR) endocytosis. Via interaction with the Arp2/3 complex involved in regulation of synaptic plasicity of excitatory synapses and required for spine shrinkage during long-term depression (LTD). Involved in regulation of astrocyte morphology, antagonistic to Arp2/3 complex activator WASL/N-WASP function.</text>
</comment>
<evidence type="ECO:0000256" key="5">
    <source>
        <dbReference type="ARBA" id="ARBA00022837"/>
    </source>
</evidence>
<sequence>MLDSGRVHLIPDVVEITKDPKGHIGVAIGGGAPYCPSLYVVQVFDNGAIAKDGRIHAGDELLSVNGTSVRGKEKSKVAKMIKEHTGTLKLSVNRLSFDDEAGQTLDITLKRLKHWWVERMDAKTADAFGLSRAILCNDVLAQLMKKLDANQQLYTELTRTADGLVHNHRKLSEVFAQIGHVFSEVATRESKSEINKYFNEVSTCHRNFSKEAAPMLAQLQMIANTFRIYTDKAIPDTKDTIKKYLDKKFEYLSFCLKIKEMDDEEAQMVEYGDYLPRIESGNMEYRIMLRSREKSRDVFIEMRKHVMIKIEMLDEKHVRELGLHLRSLMESLSSYHEKCSEVVKEFHRTTKDLVFEQEVSQPQKAQTSQQANLLDLDETSAPLISSD</sequence>
<dbReference type="InterPro" id="IPR001478">
    <property type="entry name" value="PDZ"/>
</dbReference>
<protein>
    <recommendedName>
        <fullName evidence="3">PRKCA-binding protein</fullName>
    </recommendedName>
    <alternativeName>
        <fullName evidence="10">Protein interacting with C kinase 1</fullName>
    </alternativeName>
    <alternativeName>
        <fullName evidence="9">Protein kinase C-alpha-binding protein</fullName>
    </alternativeName>
</protein>
<dbReference type="GO" id="GO:0006886">
    <property type="term" value="P:intracellular protein transport"/>
    <property type="evidence" value="ECO:0007669"/>
    <property type="project" value="TreeGrafter"/>
</dbReference>
<keyword evidence="6" id="KW-0564">Palmitate</keyword>
<evidence type="ECO:0000256" key="10">
    <source>
        <dbReference type="ARBA" id="ARBA00032804"/>
    </source>
</evidence>
<keyword evidence="7" id="KW-0009">Actin-binding</keyword>
<reference evidence="17" key="1">
    <citation type="submission" date="2020-09" db="EMBL/GenBank/DDBJ databases">
        <authorList>
            <person name="Kikuchi T."/>
        </authorList>
    </citation>
    <scope>NUCLEOTIDE SEQUENCE</scope>
    <source>
        <strain evidence="17">SH1</strain>
    </source>
</reference>
<dbReference type="Gene3D" id="1.20.1270.60">
    <property type="entry name" value="Arfaptin homology (AH) domain/BAR domain"/>
    <property type="match status" value="1"/>
</dbReference>
<dbReference type="Gene3D" id="2.30.42.10">
    <property type="match status" value="1"/>
</dbReference>
<gene>
    <name evidence="17" type="ORF">BOKJ2_LOCUS8619</name>
</gene>
<dbReference type="EMBL" id="CAJFCW020000004">
    <property type="protein sequence ID" value="CAG9112879.1"/>
    <property type="molecule type" value="Genomic_DNA"/>
</dbReference>
<evidence type="ECO:0000256" key="6">
    <source>
        <dbReference type="ARBA" id="ARBA00023139"/>
    </source>
</evidence>
<dbReference type="GO" id="GO:0002092">
    <property type="term" value="P:positive regulation of receptor internalization"/>
    <property type="evidence" value="ECO:0007669"/>
    <property type="project" value="TreeGrafter"/>
</dbReference>
<dbReference type="GO" id="GO:0032588">
    <property type="term" value="C:trans-Golgi network membrane"/>
    <property type="evidence" value="ECO:0007669"/>
    <property type="project" value="TreeGrafter"/>
</dbReference>
<dbReference type="Proteomes" id="UP000783686">
    <property type="component" value="Unassembled WGS sequence"/>
</dbReference>
<evidence type="ECO:0000256" key="14">
    <source>
        <dbReference type="SAM" id="MobiDB-lite"/>
    </source>
</evidence>
<evidence type="ECO:0000259" key="15">
    <source>
        <dbReference type="PROSITE" id="PS50106"/>
    </source>
</evidence>
<dbReference type="InterPro" id="IPR036034">
    <property type="entry name" value="PDZ_sf"/>
</dbReference>
<evidence type="ECO:0000259" key="16">
    <source>
        <dbReference type="PROSITE" id="PS50870"/>
    </source>
</evidence>
<dbReference type="OrthoDB" id="5917245at2759"/>
<dbReference type="GO" id="GO:0005080">
    <property type="term" value="F:protein kinase C binding"/>
    <property type="evidence" value="ECO:0007669"/>
    <property type="project" value="TreeGrafter"/>
</dbReference>
<dbReference type="EMBL" id="CAJFDH010000004">
    <property type="protein sequence ID" value="CAD5219788.1"/>
    <property type="molecule type" value="Genomic_DNA"/>
</dbReference>
<evidence type="ECO:0000256" key="8">
    <source>
        <dbReference type="ARBA" id="ARBA00023288"/>
    </source>
</evidence>
<evidence type="ECO:0000256" key="7">
    <source>
        <dbReference type="ARBA" id="ARBA00023203"/>
    </source>
</evidence>
<keyword evidence="4" id="KW-0771">Synaptosome</keyword>
<dbReference type="GO" id="GO:0008021">
    <property type="term" value="C:synaptic vesicle"/>
    <property type="evidence" value="ECO:0007669"/>
    <property type="project" value="TreeGrafter"/>
</dbReference>
<dbReference type="SMART" id="SM01015">
    <property type="entry name" value="Arfaptin"/>
    <property type="match status" value="1"/>
</dbReference>
<dbReference type="FunFam" id="2.30.42.10:FF:000073">
    <property type="entry name" value="Interacting with PRKCA"/>
    <property type="match status" value="1"/>
</dbReference>
<dbReference type="GO" id="GO:0043113">
    <property type="term" value="P:receptor clustering"/>
    <property type="evidence" value="ECO:0007669"/>
    <property type="project" value="TreeGrafter"/>
</dbReference>
<comment type="caution">
    <text evidence="17">The sequence shown here is derived from an EMBL/GenBank/DDBJ whole genome shotgun (WGS) entry which is preliminary data.</text>
</comment>
<evidence type="ECO:0000256" key="11">
    <source>
        <dbReference type="ARBA" id="ARBA00033721"/>
    </source>
</evidence>
<dbReference type="PANTHER" id="PTHR12141:SF1">
    <property type="entry name" value="PRKCA-BINDING PROTEIN"/>
    <property type="match status" value="1"/>
</dbReference>
<keyword evidence="4" id="KW-0770">Synapse</keyword>
<keyword evidence="8" id="KW-0449">Lipoprotein</keyword>
<dbReference type="GO" id="GO:0043005">
    <property type="term" value="C:neuron projection"/>
    <property type="evidence" value="ECO:0007669"/>
    <property type="project" value="UniProtKB-KW"/>
</dbReference>
<evidence type="ECO:0000256" key="12">
    <source>
        <dbReference type="ARBA" id="ARBA00034102"/>
    </source>
</evidence>
<dbReference type="SMART" id="SM00228">
    <property type="entry name" value="PDZ"/>
    <property type="match status" value="1"/>
</dbReference>
<dbReference type="Proteomes" id="UP000614601">
    <property type="component" value="Unassembled WGS sequence"/>
</dbReference>
<proteinExistence type="predicted"/>
<dbReference type="Pfam" id="PF00595">
    <property type="entry name" value="PDZ"/>
    <property type="match status" value="1"/>
</dbReference>